<gene>
    <name evidence="3" type="ORF">ACFFH4_02025</name>
</gene>
<feature type="transmembrane region" description="Helical" evidence="1">
    <location>
        <begin position="58"/>
        <end position="74"/>
    </location>
</feature>
<keyword evidence="1" id="KW-0812">Transmembrane</keyword>
<dbReference type="PROSITE" id="PS51257">
    <property type="entry name" value="PROKAR_LIPOPROTEIN"/>
    <property type="match status" value="1"/>
</dbReference>
<comment type="caution">
    <text evidence="3">The sequence shown here is derived from an EMBL/GenBank/DDBJ whole genome shotgun (WGS) entry which is preliminary data.</text>
</comment>
<evidence type="ECO:0000259" key="2">
    <source>
        <dbReference type="Pfam" id="PF18917"/>
    </source>
</evidence>
<feature type="transmembrane region" description="Helical" evidence="1">
    <location>
        <begin position="108"/>
        <end position="131"/>
    </location>
</feature>
<protein>
    <submittedName>
        <fullName evidence="3">LiaI-LiaF-like domain-containing protein</fullName>
    </submittedName>
</protein>
<feature type="transmembrane region" description="Helical" evidence="1">
    <location>
        <begin position="7"/>
        <end position="26"/>
    </location>
</feature>
<sequence length="158" mass="18064">MKTQRIFPGVLLIGVGCYYLLQQISIPFHQQLLSWPSLLLVIGIAFLLQAYFGRETSMIFPGVLLTGLAIHFHFDSLVSWWPSHWGMYTLIVGIAFLFSYLRSKKDGLLPAVILLGISLFSFTSINPFLWLQEGFSFMRSLWPIFLIGVGLFLLFKKK</sequence>
<dbReference type="Pfam" id="PF18917">
    <property type="entry name" value="LiaI-LiaF-like_TM1"/>
    <property type="match status" value="1"/>
</dbReference>
<dbReference type="InterPro" id="IPR043726">
    <property type="entry name" value="LiaI-LiaF-like_TM1"/>
</dbReference>
<proteinExistence type="predicted"/>
<name>A0ABV6NAU7_9BACI</name>
<reference evidence="3 4" key="1">
    <citation type="submission" date="2024-09" db="EMBL/GenBank/DDBJ databases">
        <authorList>
            <person name="Sun Q."/>
            <person name="Mori K."/>
        </authorList>
    </citation>
    <scope>NUCLEOTIDE SEQUENCE [LARGE SCALE GENOMIC DNA]</scope>
    <source>
        <strain evidence="3 4">NCAIM B.02301</strain>
    </source>
</reference>
<keyword evidence="1" id="KW-1133">Transmembrane helix</keyword>
<dbReference type="EMBL" id="JBHLTR010000003">
    <property type="protein sequence ID" value="MFC0557831.1"/>
    <property type="molecule type" value="Genomic_DNA"/>
</dbReference>
<keyword evidence="4" id="KW-1185">Reference proteome</keyword>
<keyword evidence="1" id="KW-0472">Membrane</keyword>
<organism evidence="3 4">
    <name type="scientific">Halalkalibacter alkalisediminis</name>
    <dbReference type="NCBI Taxonomy" id="935616"/>
    <lineage>
        <taxon>Bacteria</taxon>
        <taxon>Bacillati</taxon>
        <taxon>Bacillota</taxon>
        <taxon>Bacilli</taxon>
        <taxon>Bacillales</taxon>
        <taxon>Bacillaceae</taxon>
        <taxon>Halalkalibacter</taxon>
    </lineage>
</organism>
<accession>A0ABV6NAU7</accession>
<feature type="transmembrane region" description="Helical" evidence="1">
    <location>
        <begin position="80"/>
        <end position="101"/>
    </location>
</feature>
<feature type="transmembrane region" description="Helical" evidence="1">
    <location>
        <begin position="137"/>
        <end position="155"/>
    </location>
</feature>
<evidence type="ECO:0000256" key="1">
    <source>
        <dbReference type="SAM" id="Phobius"/>
    </source>
</evidence>
<feature type="domain" description="LiaI-LiaF-like transmembrane region" evidence="2">
    <location>
        <begin position="6"/>
        <end position="47"/>
    </location>
</feature>
<evidence type="ECO:0000313" key="3">
    <source>
        <dbReference type="EMBL" id="MFC0557831.1"/>
    </source>
</evidence>
<dbReference type="RefSeq" id="WP_273843306.1">
    <property type="nucleotide sequence ID" value="NZ_JAQQWT010000006.1"/>
</dbReference>
<dbReference type="Proteomes" id="UP001589833">
    <property type="component" value="Unassembled WGS sequence"/>
</dbReference>
<evidence type="ECO:0000313" key="4">
    <source>
        <dbReference type="Proteomes" id="UP001589833"/>
    </source>
</evidence>
<feature type="transmembrane region" description="Helical" evidence="1">
    <location>
        <begin position="32"/>
        <end position="51"/>
    </location>
</feature>